<dbReference type="InterPro" id="IPR013320">
    <property type="entry name" value="ConA-like_dom_sf"/>
</dbReference>
<feature type="signal peptide" evidence="2">
    <location>
        <begin position="1"/>
        <end position="23"/>
    </location>
</feature>
<accession>A0A916XIY2</accession>
<evidence type="ECO:0008006" key="5">
    <source>
        <dbReference type="Google" id="ProtNLM"/>
    </source>
</evidence>
<dbReference type="EMBL" id="BMIL01000011">
    <property type="protein sequence ID" value="GGC73897.1"/>
    <property type="molecule type" value="Genomic_DNA"/>
</dbReference>
<sequence>MKLKNLSILAVLGLLAYSNHAEAQLLKKFQKTLEDKASQKVDDVLNGKKKATSPAAESTAAKDAPPPVEEVYSFTPGSTILFESDFKRDSKGSMPKRWKTSSTGSVVSIPDMPGNWLALAPRTTYKIDSLLKAPENFTIEFDLVTRSDEAKDIGSMAFGFARDNSIKNYISDAYNDNGITNTQFHFHNRDINNSSSDTKVYNTLSYPFANYANGLLHVAIAVEGETMRVYVNRSKVLDTRMLRKDLPKYFYLSAPFSYDNQAKVYFGNFVMSKS</sequence>
<proteinExistence type="predicted"/>
<dbReference type="Gene3D" id="2.60.120.560">
    <property type="entry name" value="Exo-inulinase, domain 1"/>
    <property type="match status" value="1"/>
</dbReference>
<reference evidence="3" key="1">
    <citation type="journal article" date="2014" name="Int. J. Syst. Evol. Microbiol.">
        <title>Complete genome sequence of Corynebacterium casei LMG S-19264T (=DSM 44701T), isolated from a smear-ripened cheese.</title>
        <authorList>
            <consortium name="US DOE Joint Genome Institute (JGI-PGF)"/>
            <person name="Walter F."/>
            <person name="Albersmeier A."/>
            <person name="Kalinowski J."/>
            <person name="Ruckert C."/>
        </authorList>
    </citation>
    <scope>NUCLEOTIDE SEQUENCE</scope>
    <source>
        <strain evidence="3">CGMCC 1.15343</strain>
    </source>
</reference>
<dbReference type="GO" id="GO:0004553">
    <property type="term" value="F:hydrolase activity, hydrolyzing O-glycosyl compounds"/>
    <property type="evidence" value="ECO:0007669"/>
    <property type="project" value="UniProtKB-ARBA"/>
</dbReference>
<evidence type="ECO:0000256" key="2">
    <source>
        <dbReference type="SAM" id="SignalP"/>
    </source>
</evidence>
<dbReference type="RefSeq" id="WP_188627685.1">
    <property type="nucleotide sequence ID" value="NZ_BMIL01000011.1"/>
</dbReference>
<name>A0A916XIY2_9SPHI</name>
<comment type="caution">
    <text evidence="3">The sequence shown here is derived from an EMBL/GenBank/DDBJ whole genome shotgun (WGS) entry which is preliminary data.</text>
</comment>
<evidence type="ECO:0000313" key="3">
    <source>
        <dbReference type="EMBL" id="GGC73897.1"/>
    </source>
</evidence>
<dbReference type="GO" id="GO:0005975">
    <property type="term" value="P:carbohydrate metabolic process"/>
    <property type="evidence" value="ECO:0007669"/>
    <property type="project" value="UniProtKB-ARBA"/>
</dbReference>
<dbReference type="Proteomes" id="UP000651668">
    <property type="component" value="Unassembled WGS sequence"/>
</dbReference>
<dbReference type="SUPFAM" id="SSF49899">
    <property type="entry name" value="Concanavalin A-like lectins/glucanases"/>
    <property type="match status" value="1"/>
</dbReference>
<feature type="region of interest" description="Disordered" evidence="1">
    <location>
        <begin position="44"/>
        <end position="68"/>
    </location>
</feature>
<evidence type="ECO:0000313" key="4">
    <source>
        <dbReference type="Proteomes" id="UP000651668"/>
    </source>
</evidence>
<keyword evidence="4" id="KW-1185">Reference proteome</keyword>
<gene>
    <name evidence="3" type="ORF">GCM10011387_29340</name>
</gene>
<protein>
    <recommendedName>
        <fullName evidence="5">Concanavalin A-like lectin/glucanases superfamily protein</fullName>
    </recommendedName>
</protein>
<evidence type="ECO:0000256" key="1">
    <source>
        <dbReference type="SAM" id="MobiDB-lite"/>
    </source>
</evidence>
<feature type="chain" id="PRO_5036942475" description="Concanavalin A-like lectin/glucanases superfamily protein" evidence="2">
    <location>
        <begin position="24"/>
        <end position="274"/>
    </location>
</feature>
<keyword evidence="2" id="KW-0732">Signal</keyword>
<reference evidence="3" key="2">
    <citation type="submission" date="2020-09" db="EMBL/GenBank/DDBJ databases">
        <authorList>
            <person name="Sun Q."/>
            <person name="Zhou Y."/>
        </authorList>
    </citation>
    <scope>NUCLEOTIDE SEQUENCE</scope>
    <source>
        <strain evidence="3">CGMCC 1.15343</strain>
    </source>
</reference>
<dbReference type="AlphaFoldDB" id="A0A916XIY2"/>
<organism evidence="3 4">
    <name type="scientific">Pedobacter quisquiliarum</name>
    <dbReference type="NCBI Taxonomy" id="1834438"/>
    <lineage>
        <taxon>Bacteria</taxon>
        <taxon>Pseudomonadati</taxon>
        <taxon>Bacteroidota</taxon>
        <taxon>Sphingobacteriia</taxon>
        <taxon>Sphingobacteriales</taxon>
        <taxon>Sphingobacteriaceae</taxon>
        <taxon>Pedobacter</taxon>
    </lineage>
</organism>